<accession>A0AA35SLS1</accession>
<dbReference type="GO" id="GO:0006412">
    <property type="term" value="P:translation"/>
    <property type="evidence" value="ECO:0007669"/>
    <property type="project" value="InterPro"/>
</dbReference>
<evidence type="ECO:0000256" key="5">
    <source>
        <dbReference type="SAM" id="MobiDB-lite"/>
    </source>
</evidence>
<protein>
    <recommendedName>
        <fullName evidence="4">Large ribosomal subunit protein uL4m</fullName>
    </recommendedName>
</protein>
<name>A0AA35SLS1_GEOBA</name>
<dbReference type="GO" id="GO:0003735">
    <property type="term" value="F:structural constituent of ribosome"/>
    <property type="evidence" value="ECO:0007669"/>
    <property type="project" value="InterPro"/>
</dbReference>
<feature type="region of interest" description="Disordered" evidence="5">
    <location>
        <begin position="27"/>
        <end position="58"/>
    </location>
</feature>
<dbReference type="PANTHER" id="PTHR10746:SF6">
    <property type="entry name" value="LARGE RIBOSOMAL SUBUNIT PROTEIN UL4M"/>
    <property type="match status" value="1"/>
</dbReference>
<dbReference type="HAMAP" id="MF_01328_B">
    <property type="entry name" value="Ribosomal_uL4_B"/>
    <property type="match status" value="1"/>
</dbReference>
<dbReference type="InterPro" id="IPR013005">
    <property type="entry name" value="Ribosomal_uL4-like"/>
</dbReference>
<dbReference type="GO" id="GO:1990904">
    <property type="term" value="C:ribonucleoprotein complex"/>
    <property type="evidence" value="ECO:0007669"/>
    <property type="project" value="UniProtKB-KW"/>
</dbReference>
<gene>
    <name evidence="6" type="ORF">GBAR_LOCUS18343</name>
</gene>
<proteinExistence type="inferred from homology"/>
<comment type="similarity">
    <text evidence="1">Belongs to the universal ribosomal protein uL4 family.</text>
</comment>
<sequence>SIDLGEETFGGRADIGLVWESVVQENAAARRGTHGTKTRGEVRGSGRKPWRQKGTGRARVGEIRNPLWRTGGTVFGPRPRSYAYPLPKKVVRRALRAALVQKLRDGAVTVVDELSVDEPKTSQAVELLARFDVAGRALLVDTKSGEHLKRAVQNLSKVRVVDSNQVTARDVAAAARILMTPAAVEHLEKVLAS</sequence>
<feature type="compositionally biased region" description="Basic residues" evidence="5">
    <location>
        <begin position="45"/>
        <end position="56"/>
    </location>
</feature>
<keyword evidence="3" id="KW-0687">Ribonucleoprotein</keyword>
<dbReference type="PANTHER" id="PTHR10746">
    <property type="entry name" value="50S RIBOSOMAL PROTEIN L4"/>
    <property type="match status" value="1"/>
</dbReference>
<feature type="non-terminal residue" evidence="6">
    <location>
        <position position="1"/>
    </location>
</feature>
<evidence type="ECO:0000256" key="3">
    <source>
        <dbReference type="ARBA" id="ARBA00023274"/>
    </source>
</evidence>
<evidence type="ECO:0000256" key="2">
    <source>
        <dbReference type="ARBA" id="ARBA00022980"/>
    </source>
</evidence>
<dbReference type="EMBL" id="CASHTH010002603">
    <property type="protein sequence ID" value="CAI8032445.1"/>
    <property type="molecule type" value="Genomic_DNA"/>
</dbReference>
<reference evidence="6" key="1">
    <citation type="submission" date="2023-03" db="EMBL/GenBank/DDBJ databases">
        <authorList>
            <person name="Steffen K."/>
            <person name="Cardenas P."/>
        </authorList>
    </citation>
    <scope>NUCLEOTIDE SEQUENCE</scope>
</reference>
<dbReference type="Pfam" id="PF00573">
    <property type="entry name" value="Ribosomal_L4"/>
    <property type="match status" value="1"/>
</dbReference>
<evidence type="ECO:0000256" key="4">
    <source>
        <dbReference type="ARBA" id="ARBA00040565"/>
    </source>
</evidence>
<dbReference type="SUPFAM" id="SSF52166">
    <property type="entry name" value="Ribosomal protein L4"/>
    <property type="match status" value="1"/>
</dbReference>
<dbReference type="GO" id="GO:0005840">
    <property type="term" value="C:ribosome"/>
    <property type="evidence" value="ECO:0007669"/>
    <property type="project" value="UniProtKB-KW"/>
</dbReference>
<comment type="caution">
    <text evidence="6">The sequence shown here is derived from an EMBL/GenBank/DDBJ whole genome shotgun (WGS) entry which is preliminary data.</text>
</comment>
<keyword evidence="2 6" id="KW-0689">Ribosomal protein</keyword>
<dbReference type="Proteomes" id="UP001174909">
    <property type="component" value="Unassembled WGS sequence"/>
</dbReference>
<dbReference type="Gene3D" id="3.40.1370.10">
    <property type="match status" value="1"/>
</dbReference>
<dbReference type="InterPro" id="IPR023574">
    <property type="entry name" value="Ribosomal_uL4_dom_sf"/>
</dbReference>
<evidence type="ECO:0000313" key="6">
    <source>
        <dbReference type="EMBL" id="CAI8032445.1"/>
    </source>
</evidence>
<dbReference type="AlphaFoldDB" id="A0AA35SLS1"/>
<organism evidence="6 7">
    <name type="scientific">Geodia barretti</name>
    <name type="common">Barrett's horny sponge</name>
    <dbReference type="NCBI Taxonomy" id="519541"/>
    <lineage>
        <taxon>Eukaryota</taxon>
        <taxon>Metazoa</taxon>
        <taxon>Porifera</taxon>
        <taxon>Demospongiae</taxon>
        <taxon>Heteroscleromorpha</taxon>
        <taxon>Tetractinellida</taxon>
        <taxon>Astrophorina</taxon>
        <taxon>Geodiidae</taxon>
        <taxon>Geodia</taxon>
    </lineage>
</organism>
<dbReference type="InterPro" id="IPR002136">
    <property type="entry name" value="Ribosomal_uL4"/>
</dbReference>
<evidence type="ECO:0000256" key="1">
    <source>
        <dbReference type="ARBA" id="ARBA00010528"/>
    </source>
</evidence>
<dbReference type="NCBIfam" id="TIGR03953">
    <property type="entry name" value="rplD_bact"/>
    <property type="match status" value="1"/>
</dbReference>
<keyword evidence="7" id="KW-1185">Reference proteome</keyword>
<evidence type="ECO:0000313" key="7">
    <source>
        <dbReference type="Proteomes" id="UP001174909"/>
    </source>
</evidence>